<keyword evidence="1" id="KW-0732">Signal</keyword>
<reference evidence="4 5" key="1">
    <citation type="submission" date="2013-04" db="EMBL/GenBank/DDBJ databases">
        <title>The Genome Sequence of Parabacteroides goldsteinii DSM 19448.</title>
        <authorList>
            <consortium name="The Broad Institute Genomics Platform"/>
            <person name="Earl A."/>
            <person name="Ward D."/>
            <person name="Feldgarden M."/>
            <person name="Gevers D."/>
            <person name="Martens E."/>
            <person name="Sakamoto M."/>
            <person name="Benno Y."/>
            <person name="Song Y."/>
            <person name="Liu C."/>
            <person name="Lee J."/>
            <person name="Bolanos M."/>
            <person name="Vaisanen M.L."/>
            <person name="Finegold S.M."/>
            <person name="Walker B."/>
            <person name="Young S."/>
            <person name="Zeng Q."/>
            <person name="Gargeya S."/>
            <person name="Fitzgerald M."/>
            <person name="Haas B."/>
            <person name="Abouelleil A."/>
            <person name="Allen A.W."/>
            <person name="Alvarado L."/>
            <person name="Arachchi H.M."/>
            <person name="Berlin A.M."/>
            <person name="Chapman S.B."/>
            <person name="Gainer-Dewar J."/>
            <person name="Goldberg J."/>
            <person name="Griggs A."/>
            <person name="Gujja S."/>
            <person name="Hansen M."/>
            <person name="Howarth C."/>
            <person name="Imamovic A."/>
            <person name="Ireland A."/>
            <person name="Larimer J."/>
            <person name="McCowan C."/>
            <person name="Murphy C."/>
            <person name="Pearson M."/>
            <person name="Poon T.W."/>
            <person name="Priest M."/>
            <person name="Roberts A."/>
            <person name="Saif S."/>
            <person name="Shea T."/>
            <person name="Sisk P."/>
            <person name="Sykes S."/>
            <person name="Wortman J."/>
            <person name="Nusbaum C."/>
            <person name="Birren B."/>
        </authorList>
    </citation>
    <scope>NUCLEOTIDE SEQUENCE [LARGE SCALE GENOMIC DNA]</scope>
    <source>
        <strain evidence="4 5">DSM 19448</strain>
    </source>
</reference>
<dbReference type="RefSeq" id="WP_052716652.1">
    <property type="nucleotide sequence ID" value="NZ_KQ033912.1"/>
</dbReference>
<gene>
    <name evidence="4" type="ORF">HMPREF1535_01002</name>
</gene>
<feature type="signal peptide" evidence="1">
    <location>
        <begin position="1"/>
        <end position="22"/>
    </location>
</feature>
<dbReference type="Pfam" id="PF22680">
    <property type="entry name" value="Glyco_hydro_123_N_2"/>
    <property type="match status" value="1"/>
</dbReference>
<dbReference type="STRING" id="927665.HMPREF1535_01002"/>
<feature type="chain" id="PRO_5002490172" evidence="1">
    <location>
        <begin position="23"/>
        <end position="605"/>
    </location>
</feature>
<name>A0A0F5JK46_9BACT</name>
<accession>A0A0F5JK46</accession>
<organism evidence="4 5">
    <name type="scientific">Parabacteroides goldsteinii DSM 19448 = WAL 12034</name>
    <dbReference type="NCBI Taxonomy" id="927665"/>
    <lineage>
        <taxon>Bacteria</taxon>
        <taxon>Pseudomonadati</taxon>
        <taxon>Bacteroidota</taxon>
        <taxon>Bacteroidia</taxon>
        <taxon>Bacteroidales</taxon>
        <taxon>Tannerellaceae</taxon>
        <taxon>Parabacteroides</taxon>
    </lineage>
</organism>
<sequence>MKSNKIIVAIFLSISFSIQGQAQSTVGVTHSGQSTGQTPFPVDTYAELPNPATTDPALWKNVKGTSVSWGSTDIRYKKEEPAPVSRISKEIELTAWKGERVASQWVVWGDQPLHSLFFSVTELVHKNKKSKIGQDRLLSGFVCYVMTDELNKDGTGGCGSRPDAAAFDSSLVADPIDHLTKVLSLPERTTQGGWVRVWVPQDSPAGIYEGKVILKDGDKTLGELILKINVKDRILPMPSEWTYHLDLWQNPFAIARYHQVEPWSKAHFDCMRPYMEMYRQAGGKVITASIMHKPWNGQTYDYFETMITWMKKADGSWSFDYTVFDRWIEFMMSVGVTQEINCYSMVPWRLSFQYFDQATNSLKFIEMKPGDLEYEDIWETMLRSFAAHLKEKGWFDITHISMDERPMAVMQETLKVIHKADPDFKVSLAGALHEELSDELDDYCVALRMKYSEEMKAKRRAEGKVTTFYTSCEEPRPNTFTFNPPAECEWFSWYAAKENLDGYSRWALNSWVIEPLLDSRFYTWPGGDTYFIYPGARTSMRFERLIVGIQAFEKIRILREEFNLSGNRQAKAKIDKALSLFDENTLESVPASAVISEANKIINGY</sequence>
<dbReference type="SUPFAM" id="SSF51445">
    <property type="entry name" value="(Trans)glycosidases"/>
    <property type="match status" value="1"/>
</dbReference>
<evidence type="ECO:0000313" key="4">
    <source>
        <dbReference type="EMBL" id="KKB58181.1"/>
    </source>
</evidence>
<feature type="domain" description="Glycoside hydrolase 123 catalytic" evidence="2">
    <location>
        <begin position="248"/>
        <end position="558"/>
    </location>
</feature>
<comment type="caution">
    <text evidence="4">The sequence shown here is derived from an EMBL/GenBank/DDBJ whole genome shotgun (WGS) entry which is preliminary data.</text>
</comment>
<evidence type="ECO:0000259" key="2">
    <source>
        <dbReference type="Pfam" id="PF13320"/>
    </source>
</evidence>
<feature type="domain" description="Glycoside hydrolase 123 N-terminal" evidence="3">
    <location>
        <begin position="69"/>
        <end position="215"/>
    </location>
</feature>
<evidence type="ECO:0000313" key="5">
    <source>
        <dbReference type="Proteomes" id="UP000033047"/>
    </source>
</evidence>
<evidence type="ECO:0000256" key="1">
    <source>
        <dbReference type="SAM" id="SignalP"/>
    </source>
</evidence>
<evidence type="ECO:0000259" key="3">
    <source>
        <dbReference type="Pfam" id="PF22680"/>
    </source>
</evidence>
<dbReference type="AlphaFoldDB" id="A0A0F5JK46"/>
<dbReference type="PATRIC" id="fig|927665.4.peg.1024"/>
<dbReference type="Pfam" id="PF13320">
    <property type="entry name" value="GH123_cat"/>
    <property type="match status" value="1"/>
</dbReference>
<dbReference type="InterPro" id="IPR053850">
    <property type="entry name" value="Glyco_hydro_123_N_2"/>
</dbReference>
<dbReference type="EMBL" id="AQHV01000006">
    <property type="protein sequence ID" value="KKB58181.1"/>
    <property type="molecule type" value="Genomic_DNA"/>
</dbReference>
<dbReference type="InterPro" id="IPR017853">
    <property type="entry name" value="GH"/>
</dbReference>
<dbReference type="Proteomes" id="UP000033047">
    <property type="component" value="Unassembled WGS sequence"/>
</dbReference>
<dbReference type="HOGENOM" id="CLU_018718_1_0_10"/>
<proteinExistence type="predicted"/>
<protein>
    <submittedName>
        <fullName evidence="4">Uncharacterized protein</fullName>
    </submittedName>
</protein>
<dbReference type="InterPro" id="IPR025150">
    <property type="entry name" value="GH123_cat"/>
</dbReference>